<protein>
    <submittedName>
        <fullName evidence="1">Uncharacterized protein</fullName>
    </submittedName>
</protein>
<feature type="non-terminal residue" evidence="1">
    <location>
        <position position="130"/>
    </location>
</feature>
<gene>
    <name evidence="1" type="ORF">IWW38_006417</name>
</gene>
<comment type="caution">
    <text evidence="1">The sequence shown here is derived from an EMBL/GenBank/DDBJ whole genome shotgun (WGS) entry which is preliminary data.</text>
</comment>
<accession>A0ACC1LST2</accession>
<reference evidence="1" key="1">
    <citation type="submission" date="2022-07" db="EMBL/GenBank/DDBJ databases">
        <title>Phylogenomic reconstructions and comparative analyses of Kickxellomycotina fungi.</title>
        <authorList>
            <person name="Reynolds N.K."/>
            <person name="Stajich J.E."/>
            <person name="Barry K."/>
            <person name="Grigoriev I.V."/>
            <person name="Crous P."/>
            <person name="Smith M.E."/>
        </authorList>
    </citation>
    <scope>NUCLEOTIDE SEQUENCE</scope>
    <source>
        <strain evidence="1">CBS 190363</strain>
    </source>
</reference>
<sequence>MTARQMQYSRDNELWVSNRLKQSGIVQAADAEDDDDDMDKNRVHLLVHDLKPPFLEGTVLTRQLDPVKTVVDPTSDLAVFARKGSALVRDLREKRERMKATRDAVNMAGTTLGNVMGVQVEEDAEAPTES</sequence>
<evidence type="ECO:0000313" key="2">
    <source>
        <dbReference type="Proteomes" id="UP001139981"/>
    </source>
</evidence>
<proteinExistence type="predicted"/>
<dbReference type="Proteomes" id="UP001139981">
    <property type="component" value="Unassembled WGS sequence"/>
</dbReference>
<keyword evidence="2" id="KW-1185">Reference proteome</keyword>
<name>A0ACC1LST2_9FUNG</name>
<dbReference type="EMBL" id="JANBVB010003643">
    <property type="protein sequence ID" value="KAJ2878058.1"/>
    <property type="molecule type" value="Genomic_DNA"/>
</dbReference>
<evidence type="ECO:0000313" key="1">
    <source>
        <dbReference type="EMBL" id="KAJ2878058.1"/>
    </source>
</evidence>
<organism evidence="1 2">
    <name type="scientific">Coemansia aciculifera</name>
    <dbReference type="NCBI Taxonomy" id="417176"/>
    <lineage>
        <taxon>Eukaryota</taxon>
        <taxon>Fungi</taxon>
        <taxon>Fungi incertae sedis</taxon>
        <taxon>Zoopagomycota</taxon>
        <taxon>Kickxellomycotina</taxon>
        <taxon>Kickxellomycetes</taxon>
        <taxon>Kickxellales</taxon>
        <taxon>Kickxellaceae</taxon>
        <taxon>Coemansia</taxon>
    </lineage>
</organism>